<evidence type="ECO:0000313" key="3">
    <source>
        <dbReference type="Proteomes" id="UP000182658"/>
    </source>
</evidence>
<dbReference type="EMBL" id="KV875104">
    <property type="protein sequence ID" value="OIW24190.1"/>
    <property type="molecule type" value="Genomic_DNA"/>
</dbReference>
<dbReference type="Proteomes" id="UP000182658">
    <property type="component" value="Unassembled WGS sequence"/>
</dbReference>
<keyword evidence="1" id="KW-1133">Transmembrane helix</keyword>
<keyword evidence="1" id="KW-0472">Membrane</keyword>
<reference evidence="2 3" key="1">
    <citation type="submission" date="2016-10" db="EMBL/GenBank/DDBJ databases">
        <title>Draft genome sequence of Coniochaeta ligniaria NRRL30616, a lignocellulolytic fungus for bioabatement of inhibitors in plant biomass hydrolysates.</title>
        <authorList>
            <consortium name="DOE Joint Genome Institute"/>
            <person name="Jimenez D.J."/>
            <person name="Hector R.E."/>
            <person name="Riley R."/>
            <person name="Sun H."/>
            <person name="Grigoriev I.V."/>
            <person name="Van Elsas J.D."/>
            <person name="Nichols N.N."/>
        </authorList>
    </citation>
    <scope>NUCLEOTIDE SEQUENCE [LARGE SCALE GENOMIC DNA]</scope>
    <source>
        <strain evidence="2 3">NRRL 30616</strain>
    </source>
</reference>
<sequence>MPQVEWSTQLLMMSGTSKVRISWVLDAVSGWACGLPLASAVLLVGLSTIRTTPTAGEVYHDSDRCVSPRPQLLGAYTDVSRITTRWTSVSGAVHSCRCVSPRPQLSGACTCRSALGDGVVVRS</sequence>
<protein>
    <submittedName>
        <fullName evidence="2">Uncharacterized protein</fullName>
    </submittedName>
</protein>
<keyword evidence="1" id="KW-0812">Transmembrane</keyword>
<organism evidence="2 3">
    <name type="scientific">Coniochaeta ligniaria NRRL 30616</name>
    <dbReference type="NCBI Taxonomy" id="1408157"/>
    <lineage>
        <taxon>Eukaryota</taxon>
        <taxon>Fungi</taxon>
        <taxon>Dikarya</taxon>
        <taxon>Ascomycota</taxon>
        <taxon>Pezizomycotina</taxon>
        <taxon>Sordariomycetes</taxon>
        <taxon>Sordariomycetidae</taxon>
        <taxon>Coniochaetales</taxon>
        <taxon>Coniochaetaceae</taxon>
        <taxon>Coniochaeta</taxon>
    </lineage>
</organism>
<feature type="transmembrane region" description="Helical" evidence="1">
    <location>
        <begin position="20"/>
        <end position="44"/>
    </location>
</feature>
<accession>A0A1J7I9Q5</accession>
<evidence type="ECO:0000256" key="1">
    <source>
        <dbReference type="SAM" id="Phobius"/>
    </source>
</evidence>
<dbReference type="InParanoid" id="A0A1J7I9Q5"/>
<name>A0A1J7I9Q5_9PEZI</name>
<dbReference type="AlphaFoldDB" id="A0A1J7I9Q5"/>
<proteinExistence type="predicted"/>
<evidence type="ECO:0000313" key="2">
    <source>
        <dbReference type="EMBL" id="OIW24190.1"/>
    </source>
</evidence>
<keyword evidence="3" id="KW-1185">Reference proteome</keyword>
<gene>
    <name evidence="2" type="ORF">CONLIGDRAFT_107580</name>
</gene>